<dbReference type="Pfam" id="PF13715">
    <property type="entry name" value="CarbopepD_reg_2"/>
    <property type="match status" value="1"/>
</dbReference>
<dbReference type="PANTHER" id="PTHR10579">
    <property type="entry name" value="CALCIUM-ACTIVATED CHLORIDE CHANNEL REGULATOR"/>
    <property type="match status" value="1"/>
</dbReference>
<dbReference type="InterPro" id="IPR021908">
    <property type="entry name" value="YfbK_C"/>
</dbReference>
<dbReference type="InterPro" id="IPR022156">
    <property type="entry name" value="Uncharacterised_YfbK_N"/>
</dbReference>
<dbReference type="InterPro" id="IPR008969">
    <property type="entry name" value="CarboxyPept-like_regulatory"/>
</dbReference>
<dbReference type="RefSeq" id="WP_100339568.1">
    <property type="nucleotide sequence ID" value="NZ_PGFJ01000001.1"/>
</dbReference>
<dbReference type="SMART" id="SM00327">
    <property type="entry name" value="VWA"/>
    <property type="match status" value="1"/>
</dbReference>
<dbReference type="Gene3D" id="3.40.50.410">
    <property type="entry name" value="von Willebrand factor, type A domain"/>
    <property type="match status" value="1"/>
</dbReference>
<evidence type="ECO:0000259" key="1">
    <source>
        <dbReference type="PROSITE" id="PS50234"/>
    </source>
</evidence>
<reference evidence="2 3" key="1">
    <citation type="submission" date="2017-11" db="EMBL/GenBank/DDBJ databases">
        <title>Genomic Encyclopedia of Archaeal and Bacterial Type Strains, Phase II (KMG-II): From Individual Species to Whole Genera.</title>
        <authorList>
            <person name="Goeker M."/>
        </authorList>
    </citation>
    <scope>NUCLEOTIDE SEQUENCE [LARGE SCALE GENOMIC DNA]</scope>
    <source>
        <strain evidence="2 3">DSM 28175</strain>
    </source>
</reference>
<dbReference type="PROSITE" id="PS50234">
    <property type="entry name" value="VWFA"/>
    <property type="match status" value="1"/>
</dbReference>
<sequence>MRTYLIALTAAACLIQAKPLAPKNINGTVYDAGDKHTMAGVAVRALGNNQPIYTDAKGHYTIVLPKNTSRLIFTAKGYQPDTVTVSKSNVLNVYLKRAIIYKTDTIDYVVKNYKVIPHASADEMIKKVEGFEVDKNGNITFQGQPVTKAKINGKDYTGGNVAQAVRNLPSDIVEKLQVVDDYGAQAGRTGVRSGNAEKVLNLTTTNSNALNEVVVVGYGTQKKSALVGSVNNIAAVSAPINVKQLPIGDLSGYVNAIPVNNESYAPIIENQFINPLKEPLSTLATDVDAASYANVRRYINAGQLPPKNAVRIEEMINYFKYDLREPSAGKPVSIQTEVVSAPWNPKHQLVRIGLKAKNVDSDKLPPSNLVFLIDVSGSMNDANKLPLVKTSLKMLVDQLRAQDNVAMVVYAGAAGLVLPSTPGDQKQKIKDAIDQLRAGGSTAGSAGIKLAYSIARQNFKKKGNNRIVLATDGDFNVGQSSDQDMETLIEQERQSGVSISILGFGMGNYKDSKMEILADKGHGNYAYIDNITEATRAMVTEFGGTLFTVAKDVKLQVEFNPAKVQAYRLLGYEDRLLAKEDFNNDAKLGGDMGVNHTVTALYEIIPVGVKDDAFAGSVDPLKYQKETAPAAKNSSDELMTVKFRYKEPNEDVSKMESVVVKNLTTEFDHSSEDIRFAAAVAEYGLLLRDSQFKQNASFEQVISLAKAAKGKDEQGYRAEFIRLAESTRDMAKSNTLAAER</sequence>
<dbReference type="OrthoDB" id="9805121at2"/>
<dbReference type="Pfam" id="PF00092">
    <property type="entry name" value="VWA"/>
    <property type="match status" value="1"/>
</dbReference>
<dbReference type="InterPro" id="IPR051266">
    <property type="entry name" value="CLCR"/>
</dbReference>
<dbReference type="Pfam" id="PF12034">
    <property type="entry name" value="YfbK_C"/>
    <property type="match status" value="1"/>
</dbReference>
<dbReference type="CDD" id="cd01465">
    <property type="entry name" value="vWA_subgroup"/>
    <property type="match status" value="1"/>
</dbReference>
<dbReference type="SUPFAM" id="SSF53300">
    <property type="entry name" value="vWA-like"/>
    <property type="match status" value="1"/>
</dbReference>
<organism evidence="2 3">
    <name type="scientific">Mucilaginibacter auburnensis</name>
    <dbReference type="NCBI Taxonomy" id="1457233"/>
    <lineage>
        <taxon>Bacteria</taxon>
        <taxon>Pseudomonadati</taxon>
        <taxon>Bacteroidota</taxon>
        <taxon>Sphingobacteriia</taxon>
        <taxon>Sphingobacteriales</taxon>
        <taxon>Sphingobacteriaceae</taxon>
        <taxon>Mucilaginibacter</taxon>
    </lineage>
</organism>
<feature type="domain" description="VWFA" evidence="1">
    <location>
        <begin position="368"/>
        <end position="546"/>
    </location>
</feature>
<dbReference type="Proteomes" id="UP000242687">
    <property type="component" value="Unassembled WGS sequence"/>
</dbReference>
<dbReference type="AlphaFoldDB" id="A0A2H9VR53"/>
<evidence type="ECO:0000313" key="3">
    <source>
        <dbReference type="Proteomes" id="UP000242687"/>
    </source>
</evidence>
<proteinExistence type="predicted"/>
<dbReference type="Pfam" id="PF12450">
    <property type="entry name" value="vWF_A"/>
    <property type="match status" value="1"/>
</dbReference>
<dbReference type="PANTHER" id="PTHR10579:SF43">
    <property type="entry name" value="ZINC FINGER (C3HC4-TYPE RING FINGER) FAMILY PROTEIN"/>
    <property type="match status" value="1"/>
</dbReference>
<name>A0A2H9VR53_9SPHI</name>
<dbReference type="InterPro" id="IPR036465">
    <property type="entry name" value="vWFA_dom_sf"/>
</dbReference>
<comment type="caution">
    <text evidence="2">The sequence shown here is derived from an EMBL/GenBank/DDBJ whole genome shotgun (WGS) entry which is preliminary data.</text>
</comment>
<dbReference type="Gene3D" id="2.60.40.1120">
    <property type="entry name" value="Carboxypeptidase-like, regulatory domain"/>
    <property type="match status" value="1"/>
</dbReference>
<dbReference type="InterPro" id="IPR002035">
    <property type="entry name" value="VWF_A"/>
</dbReference>
<protein>
    <submittedName>
        <fullName evidence="2">Ca-activated chloride channel family protein</fullName>
    </submittedName>
</protein>
<dbReference type="EMBL" id="PGFJ01000001">
    <property type="protein sequence ID" value="PJJ83291.1"/>
    <property type="molecule type" value="Genomic_DNA"/>
</dbReference>
<keyword evidence="3" id="KW-1185">Reference proteome</keyword>
<gene>
    <name evidence="2" type="ORF">CLV57_0270</name>
</gene>
<evidence type="ECO:0000313" key="2">
    <source>
        <dbReference type="EMBL" id="PJJ83291.1"/>
    </source>
</evidence>
<accession>A0A2H9VR53</accession>
<dbReference type="SUPFAM" id="SSF49464">
    <property type="entry name" value="Carboxypeptidase regulatory domain-like"/>
    <property type="match status" value="1"/>
</dbReference>